<dbReference type="KEGG" id="gtr:GLOTRDRAFT_103169"/>
<dbReference type="Proteomes" id="UP000030669">
    <property type="component" value="Unassembled WGS sequence"/>
</dbReference>
<dbReference type="AlphaFoldDB" id="S7RY68"/>
<gene>
    <name evidence="4" type="ORF">GLOTRDRAFT_103169</name>
</gene>
<proteinExistence type="predicted"/>
<keyword evidence="5" id="KW-1185">Reference proteome</keyword>
<evidence type="ECO:0000256" key="2">
    <source>
        <dbReference type="SAM" id="Phobius"/>
    </source>
</evidence>
<evidence type="ECO:0008006" key="6">
    <source>
        <dbReference type="Google" id="ProtNLM"/>
    </source>
</evidence>
<dbReference type="OrthoDB" id="3258719at2759"/>
<dbReference type="RefSeq" id="XP_007862761.1">
    <property type="nucleotide sequence ID" value="XM_007864570.1"/>
</dbReference>
<feature type="region of interest" description="Disordered" evidence="1">
    <location>
        <begin position="40"/>
        <end position="160"/>
    </location>
</feature>
<name>S7RY68_GLOTA</name>
<dbReference type="OMA" id="QDEEDMT"/>
<evidence type="ECO:0000256" key="1">
    <source>
        <dbReference type="SAM" id="MobiDB-lite"/>
    </source>
</evidence>
<keyword evidence="2" id="KW-0812">Transmembrane</keyword>
<evidence type="ECO:0000313" key="5">
    <source>
        <dbReference type="Proteomes" id="UP000030669"/>
    </source>
</evidence>
<feature type="compositionally biased region" description="Low complexity" evidence="1">
    <location>
        <begin position="395"/>
        <end position="408"/>
    </location>
</feature>
<sequence>MRRSPSCAARILTIFSLALLCSLSFTVALAHPADINGIVLKRQDGPSGPANPSDTPGPSSSSSSSSPATTPSSSSSAESSISVASTTSDTPSTSPTTSSTIPSTTSTSSSVESSSSTFSSSSSFSSSAPPSSSSSVVTTSSSPPSSSSRPSSSSTLSTTSVSRTTAKAITVIATTTTPANGGTTLIRPSATSLAPATTVSASASASSTPKSFLENKGATAAVFTIVGLAGLGVVVGAAMFFYKRHRRDDEEEDVYFEKYNDPEPSTDMAQVHGSYGTMEPAATEAMAPAAGHDAYPDRTVHYGPSMGQEYDAAYAQNYDHQQYGMEYPPNTAYANATAHEGEYQYHGYDNEQYAAPSAYEPAPVQYEQQLSPTGHPFADSRHAARAGGAPPVSPNPSGYSGDSYYSPQ</sequence>
<keyword evidence="3" id="KW-0732">Signal</keyword>
<protein>
    <recommendedName>
        <fullName evidence="6">REJ domain-containing protein</fullName>
    </recommendedName>
</protein>
<dbReference type="EMBL" id="KB469297">
    <property type="protein sequence ID" value="EPQ59900.1"/>
    <property type="molecule type" value="Genomic_DNA"/>
</dbReference>
<feature type="region of interest" description="Disordered" evidence="1">
    <location>
        <begin position="359"/>
        <end position="408"/>
    </location>
</feature>
<reference evidence="4 5" key="1">
    <citation type="journal article" date="2012" name="Science">
        <title>The Paleozoic origin of enzymatic lignin decomposition reconstructed from 31 fungal genomes.</title>
        <authorList>
            <person name="Floudas D."/>
            <person name="Binder M."/>
            <person name="Riley R."/>
            <person name="Barry K."/>
            <person name="Blanchette R.A."/>
            <person name="Henrissat B."/>
            <person name="Martinez A.T."/>
            <person name="Otillar R."/>
            <person name="Spatafora J.W."/>
            <person name="Yadav J.S."/>
            <person name="Aerts A."/>
            <person name="Benoit I."/>
            <person name="Boyd A."/>
            <person name="Carlson A."/>
            <person name="Copeland A."/>
            <person name="Coutinho P.M."/>
            <person name="de Vries R.P."/>
            <person name="Ferreira P."/>
            <person name="Findley K."/>
            <person name="Foster B."/>
            <person name="Gaskell J."/>
            <person name="Glotzer D."/>
            <person name="Gorecki P."/>
            <person name="Heitman J."/>
            <person name="Hesse C."/>
            <person name="Hori C."/>
            <person name="Igarashi K."/>
            <person name="Jurgens J.A."/>
            <person name="Kallen N."/>
            <person name="Kersten P."/>
            <person name="Kohler A."/>
            <person name="Kuees U."/>
            <person name="Kumar T.K.A."/>
            <person name="Kuo A."/>
            <person name="LaButti K."/>
            <person name="Larrondo L.F."/>
            <person name="Lindquist E."/>
            <person name="Ling A."/>
            <person name="Lombard V."/>
            <person name="Lucas S."/>
            <person name="Lundell T."/>
            <person name="Martin R."/>
            <person name="McLaughlin D.J."/>
            <person name="Morgenstern I."/>
            <person name="Morin E."/>
            <person name="Murat C."/>
            <person name="Nagy L.G."/>
            <person name="Nolan M."/>
            <person name="Ohm R.A."/>
            <person name="Patyshakuliyeva A."/>
            <person name="Rokas A."/>
            <person name="Ruiz-Duenas F.J."/>
            <person name="Sabat G."/>
            <person name="Salamov A."/>
            <person name="Samejima M."/>
            <person name="Schmutz J."/>
            <person name="Slot J.C."/>
            <person name="St John F."/>
            <person name="Stenlid J."/>
            <person name="Sun H."/>
            <person name="Sun S."/>
            <person name="Syed K."/>
            <person name="Tsang A."/>
            <person name="Wiebenga A."/>
            <person name="Young D."/>
            <person name="Pisabarro A."/>
            <person name="Eastwood D.C."/>
            <person name="Martin F."/>
            <person name="Cullen D."/>
            <person name="Grigoriev I.V."/>
            <person name="Hibbett D.S."/>
        </authorList>
    </citation>
    <scope>NUCLEOTIDE SEQUENCE [LARGE SCALE GENOMIC DNA]</scope>
    <source>
        <strain evidence="4 5">ATCC 11539</strain>
    </source>
</reference>
<accession>S7RY68</accession>
<evidence type="ECO:0000256" key="3">
    <source>
        <dbReference type="SAM" id="SignalP"/>
    </source>
</evidence>
<feature type="signal peptide" evidence="3">
    <location>
        <begin position="1"/>
        <end position="30"/>
    </location>
</feature>
<keyword evidence="2" id="KW-0472">Membrane</keyword>
<organism evidence="4 5">
    <name type="scientific">Gloeophyllum trabeum (strain ATCC 11539 / FP-39264 / Madison 617)</name>
    <name type="common">Brown rot fungus</name>
    <dbReference type="NCBI Taxonomy" id="670483"/>
    <lineage>
        <taxon>Eukaryota</taxon>
        <taxon>Fungi</taxon>
        <taxon>Dikarya</taxon>
        <taxon>Basidiomycota</taxon>
        <taxon>Agaricomycotina</taxon>
        <taxon>Agaricomycetes</taxon>
        <taxon>Gloeophyllales</taxon>
        <taxon>Gloeophyllaceae</taxon>
        <taxon>Gloeophyllum</taxon>
    </lineage>
</organism>
<keyword evidence="2" id="KW-1133">Transmembrane helix</keyword>
<feature type="compositionally biased region" description="Low complexity" evidence="1">
    <location>
        <begin position="52"/>
        <end position="160"/>
    </location>
</feature>
<dbReference type="GeneID" id="19298548"/>
<dbReference type="eggNOG" id="ENOG502RUZV">
    <property type="taxonomic scope" value="Eukaryota"/>
</dbReference>
<feature type="transmembrane region" description="Helical" evidence="2">
    <location>
        <begin position="220"/>
        <end position="242"/>
    </location>
</feature>
<dbReference type="STRING" id="670483.S7RY68"/>
<dbReference type="HOGENOM" id="CLU_674470_0_0_1"/>
<feature type="chain" id="PRO_5004544302" description="REJ domain-containing protein" evidence="3">
    <location>
        <begin position="31"/>
        <end position="408"/>
    </location>
</feature>
<evidence type="ECO:0000313" key="4">
    <source>
        <dbReference type="EMBL" id="EPQ59900.1"/>
    </source>
</evidence>